<reference evidence="10 11" key="1">
    <citation type="journal article" date="2024" name="BMC Genomics">
        <title>Genome assembly of redclaw crayfish (Cherax quadricarinatus) provides insights into its immune adaptation and hypoxia tolerance.</title>
        <authorList>
            <person name="Liu Z."/>
            <person name="Zheng J."/>
            <person name="Li H."/>
            <person name="Fang K."/>
            <person name="Wang S."/>
            <person name="He J."/>
            <person name="Zhou D."/>
            <person name="Weng S."/>
            <person name="Chi M."/>
            <person name="Gu Z."/>
            <person name="He J."/>
            <person name="Li F."/>
            <person name="Wang M."/>
        </authorList>
    </citation>
    <scope>NUCLEOTIDE SEQUENCE [LARGE SCALE GENOMIC DNA]</scope>
    <source>
        <strain evidence="10">ZL_2023a</strain>
    </source>
</reference>
<dbReference type="GO" id="GO:0005634">
    <property type="term" value="C:nucleus"/>
    <property type="evidence" value="ECO:0007669"/>
    <property type="project" value="UniProtKB-SubCell"/>
</dbReference>
<dbReference type="PRINTS" id="PR00027">
    <property type="entry name" value="PAIREDBOX"/>
</dbReference>
<evidence type="ECO:0000256" key="7">
    <source>
        <dbReference type="ARBA" id="ARBA00023242"/>
    </source>
</evidence>
<dbReference type="EMBL" id="JARKIK010000137">
    <property type="protein sequence ID" value="KAK8721000.1"/>
    <property type="molecule type" value="Genomic_DNA"/>
</dbReference>
<name>A0AAW0VW31_CHEQU</name>
<dbReference type="Proteomes" id="UP001445076">
    <property type="component" value="Unassembled WGS sequence"/>
</dbReference>
<dbReference type="InterPro" id="IPR009057">
    <property type="entry name" value="Homeodomain-like_sf"/>
</dbReference>
<evidence type="ECO:0000256" key="1">
    <source>
        <dbReference type="ARBA" id="ARBA00004123"/>
    </source>
</evidence>
<organism evidence="10 11">
    <name type="scientific">Cherax quadricarinatus</name>
    <name type="common">Australian red claw crayfish</name>
    <dbReference type="NCBI Taxonomy" id="27406"/>
    <lineage>
        <taxon>Eukaryota</taxon>
        <taxon>Metazoa</taxon>
        <taxon>Ecdysozoa</taxon>
        <taxon>Arthropoda</taxon>
        <taxon>Crustacea</taxon>
        <taxon>Multicrustacea</taxon>
        <taxon>Malacostraca</taxon>
        <taxon>Eumalacostraca</taxon>
        <taxon>Eucarida</taxon>
        <taxon>Decapoda</taxon>
        <taxon>Pleocyemata</taxon>
        <taxon>Astacidea</taxon>
        <taxon>Parastacoidea</taxon>
        <taxon>Parastacidae</taxon>
        <taxon>Cherax</taxon>
    </lineage>
</organism>
<dbReference type="GO" id="GO:0000978">
    <property type="term" value="F:RNA polymerase II cis-regulatory region sequence-specific DNA binding"/>
    <property type="evidence" value="ECO:0007669"/>
    <property type="project" value="TreeGrafter"/>
</dbReference>
<keyword evidence="5" id="KW-0238">DNA-binding</keyword>
<dbReference type="InterPro" id="IPR043565">
    <property type="entry name" value="PAX_fam"/>
</dbReference>
<evidence type="ECO:0000256" key="5">
    <source>
        <dbReference type="ARBA" id="ARBA00023125"/>
    </source>
</evidence>
<keyword evidence="4" id="KW-0805">Transcription regulation</keyword>
<keyword evidence="6" id="KW-0804">Transcription</keyword>
<evidence type="ECO:0000256" key="3">
    <source>
        <dbReference type="ARBA" id="ARBA00022724"/>
    </source>
</evidence>
<dbReference type="InterPro" id="IPR001523">
    <property type="entry name" value="Paired_dom"/>
</dbReference>
<keyword evidence="7" id="KW-0539">Nucleus</keyword>
<accession>A0AAW0VW31</accession>
<dbReference type="SMART" id="SM00351">
    <property type="entry name" value="PAX"/>
    <property type="match status" value="1"/>
</dbReference>
<keyword evidence="11" id="KW-1185">Reference proteome</keyword>
<dbReference type="AlphaFoldDB" id="A0AAW0VW31"/>
<feature type="domain" description="Paired" evidence="9">
    <location>
        <begin position="1"/>
        <end position="117"/>
    </location>
</feature>
<proteinExistence type="predicted"/>
<keyword evidence="3" id="KW-0563">Paired box</keyword>
<evidence type="ECO:0000313" key="11">
    <source>
        <dbReference type="Proteomes" id="UP001445076"/>
    </source>
</evidence>
<feature type="region of interest" description="Disordered" evidence="8">
    <location>
        <begin position="246"/>
        <end position="273"/>
    </location>
</feature>
<dbReference type="PANTHER" id="PTHR45636:SF16">
    <property type="entry name" value="PAIRED BOX POX-MESO PROTEIN"/>
    <property type="match status" value="1"/>
</dbReference>
<evidence type="ECO:0000256" key="2">
    <source>
        <dbReference type="ARBA" id="ARBA00022473"/>
    </source>
</evidence>
<comment type="caution">
    <text evidence="10">The sequence shown here is derived from an EMBL/GenBank/DDBJ whole genome shotgun (WGS) entry which is preliminary data.</text>
</comment>
<dbReference type="PANTHER" id="PTHR45636">
    <property type="entry name" value="PAIRED BOX PROTEIN PAX-6-RELATED-RELATED"/>
    <property type="match status" value="1"/>
</dbReference>
<dbReference type="FunFam" id="1.10.10.10:FF:000003">
    <property type="entry name" value="Paired box protein Pax-6"/>
    <property type="match status" value="1"/>
</dbReference>
<sequence length="273" mass="29353">VFVNGRPLPNHIRMRIIELAGLGIRPCDISRQLRVSHGCVSKILARYNETGSILPGAIGGSKPRVTTPKVVSYIKDLKQKDPGIFAWEIRERLLKDGVCDKYNVPSVSSISRILRNKIGSVHHLGSQAHYEVKHAASSLYNTLYPAAAAYTAAAAAYTSMAPPSMPQAATMAPPATATCGKTSTTPSPPVPSAAACGMRPHWPSPHTVSDLLGHVNMTGLPRTPYIQDHNNYYMYLQTCGSQTASPLPHNPLPSTFPHSPLPNGIHNGINGLQ</sequence>
<gene>
    <name evidence="10" type="ORF">OTU49_012965</name>
</gene>
<feature type="non-terminal residue" evidence="10">
    <location>
        <position position="1"/>
    </location>
</feature>
<comment type="subcellular location">
    <subcellularLocation>
        <location evidence="1">Nucleus</location>
    </subcellularLocation>
</comment>
<dbReference type="GO" id="GO:0000981">
    <property type="term" value="F:DNA-binding transcription factor activity, RNA polymerase II-specific"/>
    <property type="evidence" value="ECO:0007669"/>
    <property type="project" value="TreeGrafter"/>
</dbReference>
<dbReference type="Gene3D" id="1.10.10.10">
    <property type="entry name" value="Winged helix-like DNA-binding domain superfamily/Winged helix DNA-binding domain"/>
    <property type="match status" value="2"/>
</dbReference>
<dbReference type="InterPro" id="IPR036388">
    <property type="entry name" value="WH-like_DNA-bd_sf"/>
</dbReference>
<evidence type="ECO:0000256" key="6">
    <source>
        <dbReference type="ARBA" id="ARBA00023163"/>
    </source>
</evidence>
<protein>
    <recommendedName>
        <fullName evidence="9">Paired domain-containing protein</fullName>
    </recommendedName>
</protein>
<evidence type="ECO:0000313" key="10">
    <source>
        <dbReference type="EMBL" id="KAK8721000.1"/>
    </source>
</evidence>
<feature type="non-terminal residue" evidence="10">
    <location>
        <position position="273"/>
    </location>
</feature>
<dbReference type="PROSITE" id="PS00034">
    <property type="entry name" value="PAIRED_1"/>
    <property type="match status" value="1"/>
</dbReference>
<dbReference type="PROSITE" id="PS51057">
    <property type="entry name" value="PAIRED_2"/>
    <property type="match status" value="1"/>
</dbReference>
<evidence type="ECO:0000256" key="8">
    <source>
        <dbReference type="SAM" id="MobiDB-lite"/>
    </source>
</evidence>
<evidence type="ECO:0000256" key="4">
    <source>
        <dbReference type="ARBA" id="ARBA00023015"/>
    </source>
</evidence>
<dbReference type="SUPFAM" id="SSF46689">
    <property type="entry name" value="Homeodomain-like"/>
    <property type="match status" value="1"/>
</dbReference>
<dbReference type="Pfam" id="PF00292">
    <property type="entry name" value="PAX"/>
    <property type="match status" value="1"/>
</dbReference>
<keyword evidence="2" id="KW-0217">Developmental protein</keyword>
<evidence type="ECO:0000259" key="9">
    <source>
        <dbReference type="PROSITE" id="PS51057"/>
    </source>
</evidence>
<dbReference type="CDD" id="cd00131">
    <property type="entry name" value="PAX"/>
    <property type="match status" value="1"/>
</dbReference>
<dbReference type="InterPro" id="IPR043182">
    <property type="entry name" value="PAIRED_DNA-bd_dom"/>
</dbReference>